<organism evidence="3 4">
    <name type="scientific">Sphingobium jiangsuense</name>
    <dbReference type="NCBI Taxonomy" id="870476"/>
    <lineage>
        <taxon>Bacteria</taxon>
        <taxon>Pseudomonadati</taxon>
        <taxon>Pseudomonadota</taxon>
        <taxon>Alphaproteobacteria</taxon>
        <taxon>Sphingomonadales</taxon>
        <taxon>Sphingomonadaceae</taxon>
        <taxon>Sphingobium</taxon>
    </lineage>
</organism>
<dbReference type="InterPro" id="IPR011006">
    <property type="entry name" value="CheY-like_superfamily"/>
</dbReference>
<evidence type="ECO:0000313" key="3">
    <source>
        <dbReference type="EMBL" id="MBB3928445.1"/>
    </source>
</evidence>
<dbReference type="Gene3D" id="3.40.50.2300">
    <property type="match status" value="1"/>
</dbReference>
<sequence>MGHALIMEDNIIVGHAIERQLTEAGFQSFDHAWTESQAVEYARRQAPALIVIGDRVEQGSAIAAARTIGRSAPVPILFATTGISRPLERLPDDMAIHGPCRLDEIGGLLGRRLSNLPNGEAAMSR</sequence>
<comment type="caution">
    <text evidence="1">Lacks conserved residue(s) required for the propagation of feature annotation.</text>
</comment>
<accession>A0A7W6BJZ9</accession>
<dbReference type="PROSITE" id="PS50110">
    <property type="entry name" value="RESPONSE_REGULATORY"/>
    <property type="match status" value="1"/>
</dbReference>
<keyword evidence="4" id="KW-1185">Reference proteome</keyword>
<dbReference type="AlphaFoldDB" id="A0A7W6BJZ9"/>
<evidence type="ECO:0000313" key="4">
    <source>
        <dbReference type="Proteomes" id="UP000571950"/>
    </source>
</evidence>
<evidence type="ECO:0000259" key="2">
    <source>
        <dbReference type="PROSITE" id="PS50110"/>
    </source>
</evidence>
<evidence type="ECO:0000256" key="1">
    <source>
        <dbReference type="PROSITE-ProRule" id="PRU00169"/>
    </source>
</evidence>
<comment type="caution">
    <text evidence="3">The sequence shown here is derived from an EMBL/GenBank/DDBJ whole genome shotgun (WGS) entry which is preliminary data.</text>
</comment>
<gene>
    <name evidence="3" type="ORF">GGR43_004189</name>
</gene>
<reference evidence="3 4" key="1">
    <citation type="submission" date="2020-08" db="EMBL/GenBank/DDBJ databases">
        <title>Genomic Encyclopedia of Type Strains, Phase IV (KMG-IV): sequencing the most valuable type-strain genomes for metagenomic binning, comparative biology and taxonomic classification.</title>
        <authorList>
            <person name="Goeker M."/>
        </authorList>
    </citation>
    <scope>NUCLEOTIDE SEQUENCE [LARGE SCALE GENOMIC DNA]</scope>
    <source>
        <strain evidence="3 4">DSM 26189</strain>
    </source>
</reference>
<dbReference type="GO" id="GO:0000160">
    <property type="term" value="P:phosphorelay signal transduction system"/>
    <property type="evidence" value="ECO:0007669"/>
    <property type="project" value="InterPro"/>
</dbReference>
<proteinExistence type="predicted"/>
<dbReference type="Proteomes" id="UP000571950">
    <property type="component" value="Unassembled WGS sequence"/>
</dbReference>
<protein>
    <submittedName>
        <fullName evidence="3">CheY-like chemotaxis protein</fullName>
    </submittedName>
</protein>
<name>A0A7W6BJZ9_9SPHN</name>
<feature type="domain" description="Response regulatory" evidence="2">
    <location>
        <begin position="3"/>
        <end position="113"/>
    </location>
</feature>
<dbReference type="EMBL" id="JACIDT010000024">
    <property type="protein sequence ID" value="MBB3928445.1"/>
    <property type="molecule type" value="Genomic_DNA"/>
</dbReference>
<dbReference type="InterPro" id="IPR001789">
    <property type="entry name" value="Sig_transdc_resp-reg_receiver"/>
</dbReference>
<dbReference type="SUPFAM" id="SSF52172">
    <property type="entry name" value="CheY-like"/>
    <property type="match status" value="1"/>
</dbReference>
<dbReference type="RefSeq" id="WP_188073722.1">
    <property type="nucleotide sequence ID" value="NZ_BSPS01000112.1"/>
</dbReference>